<dbReference type="PANTHER" id="PTHR43080">
    <property type="entry name" value="CBS DOMAIN-CONTAINING PROTEIN CBSX3, MITOCHONDRIAL"/>
    <property type="match status" value="1"/>
</dbReference>
<dbReference type="InterPro" id="IPR000644">
    <property type="entry name" value="CBS_dom"/>
</dbReference>
<comment type="caution">
    <text evidence="5">The sequence shown here is derived from an EMBL/GenBank/DDBJ whole genome shotgun (WGS) entry which is preliminary data.</text>
</comment>
<dbReference type="AlphaFoldDB" id="A0A177MEJ7"/>
<keyword evidence="1 2" id="KW-0129">CBS domain</keyword>
<evidence type="ECO:0000256" key="2">
    <source>
        <dbReference type="PROSITE-ProRule" id="PRU00703"/>
    </source>
</evidence>
<name>A0A177MEJ7_METMH</name>
<dbReference type="InterPro" id="IPR051257">
    <property type="entry name" value="Diverse_CBS-Domain"/>
</dbReference>
<dbReference type="CDD" id="cd02205">
    <property type="entry name" value="CBS_pair_SF"/>
    <property type="match status" value="2"/>
</dbReference>
<dbReference type="InterPro" id="IPR046342">
    <property type="entry name" value="CBS_dom_sf"/>
</dbReference>
<evidence type="ECO:0000256" key="3">
    <source>
        <dbReference type="SAM" id="MobiDB-lite"/>
    </source>
</evidence>
<feature type="region of interest" description="Disordered" evidence="3">
    <location>
        <begin position="360"/>
        <end position="380"/>
    </location>
</feature>
<dbReference type="SUPFAM" id="SSF58104">
    <property type="entry name" value="Methyl-accepting chemotaxis protein (MCP) signaling domain"/>
    <property type="match status" value="1"/>
</dbReference>
<feature type="compositionally biased region" description="Basic and acidic residues" evidence="3">
    <location>
        <begin position="366"/>
        <end position="380"/>
    </location>
</feature>
<dbReference type="SMART" id="SM00116">
    <property type="entry name" value="CBS"/>
    <property type="match status" value="2"/>
</dbReference>
<dbReference type="SUPFAM" id="SSF54631">
    <property type="entry name" value="CBS-domain pair"/>
    <property type="match status" value="1"/>
</dbReference>
<dbReference type="Gene3D" id="1.10.287.950">
    <property type="entry name" value="Methyl-accepting chemotaxis protein"/>
    <property type="match status" value="1"/>
</dbReference>
<proteinExistence type="predicted"/>
<protein>
    <recommendedName>
        <fullName evidence="4">CBS domain-containing protein</fullName>
    </recommendedName>
</protein>
<evidence type="ECO:0000256" key="1">
    <source>
        <dbReference type="ARBA" id="ARBA00023122"/>
    </source>
</evidence>
<dbReference type="EMBL" id="LUUG01000075">
    <property type="protein sequence ID" value="OAI03743.1"/>
    <property type="molecule type" value="Genomic_DNA"/>
</dbReference>
<feature type="domain" description="CBS" evidence="4">
    <location>
        <begin position="52"/>
        <end position="112"/>
    </location>
</feature>
<evidence type="ECO:0000313" key="6">
    <source>
        <dbReference type="Proteomes" id="UP000078090"/>
    </source>
</evidence>
<evidence type="ECO:0000259" key="4">
    <source>
        <dbReference type="PROSITE" id="PS51371"/>
    </source>
</evidence>
<dbReference type="PANTHER" id="PTHR43080:SF2">
    <property type="entry name" value="CBS DOMAIN-CONTAINING PROTEIN"/>
    <property type="match status" value="1"/>
</dbReference>
<accession>A0A177MEJ7</accession>
<dbReference type="Proteomes" id="UP000078090">
    <property type="component" value="Unassembled WGS sequence"/>
</dbReference>
<dbReference type="Gene3D" id="3.10.580.10">
    <property type="entry name" value="CBS-domain"/>
    <property type="match status" value="2"/>
</dbReference>
<organism evidence="5 6">
    <name type="scientific">Methylomonas methanica</name>
    <dbReference type="NCBI Taxonomy" id="421"/>
    <lineage>
        <taxon>Bacteria</taxon>
        <taxon>Pseudomonadati</taxon>
        <taxon>Pseudomonadota</taxon>
        <taxon>Gammaproteobacteria</taxon>
        <taxon>Methylococcales</taxon>
        <taxon>Methylococcaceae</taxon>
        <taxon>Methylomonas</taxon>
    </lineage>
</organism>
<gene>
    <name evidence="5" type="ORF">A1332_15165</name>
</gene>
<evidence type="ECO:0000313" key="5">
    <source>
        <dbReference type="EMBL" id="OAI03743.1"/>
    </source>
</evidence>
<dbReference type="Pfam" id="PF00571">
    <property type="entry name" value="CBS"/>
    <property type="match status" value="2"/>
</dbReference>
<reference evidence="5 6" key="1">
    <citation type="submission" date="2016-03" db="EMBL/GenBank/DDBJ databases">
        <authorList>
            <person name="Ploux O."/>
        </authorList>
    </citation>
    <scope>NUCLEOTIDE SEQUENCE [LARGE SCALE GENOMIC DNA]</scope>
    <source>
        <strain evidence="5 6">R-45363</strain>
    </source>
</reference>
<sequence length="380" mass="42479">MTIRSVSQLIDHNNVSSVVLEIGEEYFVFSVEDLLKHLHGGGSSEATLAELALRKITCVFENERVLTAFEILETSGDRYLGVVDAKESLVGILTDTDILSAVDPTVLVQKKTIGDLVTRVEPVTFTADWILEDVLNHLQKMEDSIIVVESKIPIGIITTKDIFKLISSADTTDRPLREYMNSPVITTKVSSTIQDALAQLKTFHIKRSIADEVRKLAAQTRQFSDEIRATLDDIIQSLQEVDQLVSQAAQTDLSLAERSRENLGSLGQELIQMTSKANGHSSSITLATDEIQRLAQEGVMAMQFEDIVTQMMAKIAVDTKNVGNYLHAFLRLHHDREERDGLTRFKQRIAALKLLLSETENQPQVEHSKPDRHSTEIELF</sequence>
<feature type="domain" description="CBS" evidence="4">
    <location>
        <begin position="117"/>
        <end position="172"/>
    </location>
</feature>
<dbReference type="PROSITE" id="PS51371">
    <property type="entry name" value="CBS"/>
    <property type="match status" value="2"/>
</dbReference>